<gene>
    <name evidence="1" type="ORF">E2C01_083023</name>
</gene>
<evidence type="ECO:0000313" key="2">
    <source>
        <dbReference type="Proteomes" id="UP000324222"/>
    </source>
</evidence>
<proteinExistence type="predicted"/>
<sequence>MCRSAAGCCDAVGGPHDMLPLCVASPAHQHTQDGAPGQAASCALARLLKHHLKFRDRDCVAWHCCEGGEELQATSTPPPSTAADGRLLSVTAADWHSAAVLYS</sequence>
<dbReference type="EMBL" id="VSRR010076761">
    <property type="protein sequence ID" value="MPC88130.1"/>
    <property type="molecule type" value="Genomic_DNA"/>
</dbReference>
<protein>
    <submittedName>
        <fullName evidence="1">Uncharacterized protein</fullName>
    </submittedName>
</protein>
<keyword evidence="2" id="KW-1185">Reference proteome</keyword>
<dbReference type="AlphaFoldDB" id="A0A5B7ITU2"/>
<name>A0A5B7ITU2_PORTR</name>
<comment type="caution">
    <text evidence="1">The sequence shown here is derived from an EMBL/GenBank/DDBJ whole genome shotgun (WGS) entry which is preliminary data.</text>
</comment>
<accession>A0A5B7ITU2</accession>
<organism evidence="1 2">
    <name type="scientific">Portunus trituberculatus</name>
    <name type="common">Swimming crab</name>
    <name type="synonym">Neptunus trituberculatus</name>
    <dbReference type="NCBI Taxonomy" id="210409"/>
    <lineage>
        <taxon>Eukaryota</taxon>
        <taxon>Metazoa</taxon>
        <taxon>Ecdysozoa</taxon>
        <taxon>Arthropoda</taxon>
        <taxon>Crustacea</taxon>
        <taxon>Multicrustacea</taxon>
        <taxon>Malacostraca</taxon>
        <taxon>Eumalacostraca</taxon>
        <taxon>Eucarida</taxon>
        <taxon>Decapoda</taxon>
        <taxon>Pleocyemata</taxon>
        <taxon>Brachyura</taxon>
        <taxon>Eubrachyura</taxon>
        <taxon>Portunoidea</taxon>
        <taxon>Portunidae</taxon>
        <taxon>Portuninae</taxon>
        <taxon>Portunus</taxon>
    </lineage>
</organism>
<dbReference type="Proteomes" id="UP000324222">
    <property type="component" value="Unassembled WGS sequence"/>
</dbReference>
<evidence type="ECO:0000313" key="1">
    <source>
        <dbReference type="EMBL" id="MPC88130.1"/>
    </source>
</evidence>
<reference evidence="1 2" key="1">
    <citation type="submission" date="2019-05" db="EMBL/GenBank/DDBJ databases">
        <title>Another draft genome of Portunus trituberculatus and its Hox gene families provides insights of decapod evolution.</title>
        <authorList>
            <person name="Jeong J.-H."/>
            <person name="Song I."/>
            <person name="Kim S."/>
            <person name="Choi T."/>
            <person name="Kim D."/>
            <person name="Ryu S."/>
            <person name="Kim W."/>
        </authorList>
    </citation>
    <scope>NUCLEOTIDE SEQUENCE [LARGE SCALE GENOMIC DNA]</scope>
    <source>
        <tissue evidence="1">Muscle</tissue>
    </source>
</reference>